<dbReference type="VEuPathDB" id="VectorBase:ISCI003950"/>
<dbReference type="SUPFAM" id="SSF57625">
    <property type="entry name" value="Invertebrate chitin-binding proteins"/>
    <property type="match status" value="1"/>
</dbReference>
<dbReference type="SUPFAM" id="SSF54556">
    <property type="entry name" value="Chitinase insertion domain"/>
    <property type="match status" value="1"/>
</dbReference>
<feature type="compositionally biased region" description="Low complexity" evidence="4">
    <location>
        <begin position="399"/>
        <end position="424"/>
    </location>
</feature>
<evidence type="ECO:0000256" key="2">
    <source>
        <dbReference type="ARBA" id="ARBA00022669"/>
    </source>
</evidence>
<proteinExistence type="inferred from homology"/>
<dbReference type="PANTHER" id="PTHR11177">
    <property type="entry name" value="CHITINASE"/>
    <property type="match status" value="1"/>
</dbReference>
<dbReference type="OrthoDB" id="76388at2759"/>
<keyword evidence="5" id="KW-0732">Signal</keyword>
<dbReference type="InterPro" id="IPR001223">
    <property type="entry name" value="Glyco_hydro18_cat"/>
</dbReference>
<organism evidence="7">
    <name type="scientific">Ixodes scapularis</name>
    <name type="common">Black-legged tick</name>
    <name type="synonym">Deer tick</name>
    <dbReference type="NCBI Taxonomy" id="6945"/>
    <lineage>
        <taxon>Eukaryota</taxon>
        <taxon>Metazoa</taxon>
        <taxon>Ecdysozoa</taxon>
        <taxon>Arthropoda</taxon>
        <taxon>Chelicerata</taxon>
        <taxon>Arachnida</taxon>
        <taxon>Acari</taxon>
        <taxon>Parasitiformes</taxon>
        <taxon>Ixodida</taxon>
        <taxon>Ixodoidea</taxon>
        <taxon>Ixodidae</taxon>
        <taxon>Ixodinae</taxon>
        <taxon>Ixodes</taxon>
    </lineage>
</organism>
<dbReference type="SUPFAM" id="SSF51445">
    <property type="entry name" value="(Trans)glycosidases"/>
    <property type="match status" value="1"/>
</dbReference>
<dbReference type="Gene3D" id="3.20.20.80">
    <property type="entry name" value="Glycosidases"/>
    <property type="match status" value="1"/>
</dbReference>
<sequence>MRAFDPAIVFLSLAAIVCSADAYRTSRQRVFLCYFASWSYYRVGDGKFSVEQIDATPCTHLIYAYAKPVNGSIAPMETRLDTDVHKMYRKFNALKRTRRGLKTLISIGGWNEGSERFSKIASSERERRAFAESVVAFLDLHGFDGIDIDWKYPTQRDGSPNDKKNFALLLKDLRKALDHKDHILTASVSALKAIIDAAYDVKEISRHVHFMSIMGYDLFGPWNYHTGHPAPLRGRIGGSSDESTLNVETSVESWISKGADVGKLVLGMPLYGRTYTLKDPNEHGFNAPTWGPGESGPFTREPGLLGYNEICTLISTGGWKVTRDPNVNAPVAVKGNLWIGFDDAESLTNKVQLALDKGLAGAMVWSIETDDFRGKCGRGKNPLQEAIRKALLLNASEPTMTTSEPTMTTSDPTMTTPEPTMTTSQHLTRSPVTNSPGLFKCVSEDRFPDPNTDTGYIWCVRRGSDFQLFKMRCPRGTFFRKHTRRCDHVYKNAL</sequence>
<dbReference type="InterPro" id="IPR017853">
    <property type="entry name" value="GH"/>
</dbReference>
<dbReference type="CDD" id="cd02872">
    <property type="entry name" value="GH18_chitolectin_chitotriosidase"/>
    <property type="match status" value="1"/>
</dbReference>
<dbReference type="GO" id="GO:0005975">
    <property type="term" value="P:carbohydrate metabolic process"/>
    <property type="evidence" value="ECO:0007669"/>
    <property type="project" value="InterPro"/>
</dbReference>
<feature type="domain" description="GH18" evidence="6">
    <location>
        <begin position="29"/>
        <end position="394"/>
    </location>
</feature>
<dbReference type="Pfam" id="PF01607">
    <property type="entry name" value="CBM_14"/>
    <property type="match status" value="1"/>
</dbReference>
<dbReference type="InterPro" id="IPR036508">
    <property type="entry name" value="Chitin-bd_dom_sf"/>
</dbReference>
<dbReference type="InterPro" id="IPR011583">
    <property type="entry name" value="Chitinase_II/V-like_cat"/>
</dbReference>
<feature type="signal peptide" evidence="5">
    <location>
        <begin position="1"/>
        <end position="22"/>
    </location>
</feature>
<evidence type="ECO:0000259" key="6">
    <source>
        <dbReference type="PROSITE" id="PS51910"/>
    </source>
</evidence>
<evidence type="ECO:0000256" key="4">
    <source>
        <dbReference type="SAM" id="MobiDB-lite"/>
    </source>
</evidence>
<dbReference type="GO" id="GO:0008061">
    <property type="term" value="F:chitin binding"/>
    <property type="evidence" value="ECO:0007669"/>
    <property type="project" value="UniProtKB-KW"/>
</dbReference>
<feature type="region of interest" description="Disordered" evidence="4">
    <location>
        <begin position="399"/>
        <end position="430"/>
    </location>
</feature>
<feature type="chain" id="PRO_5020021622" evidence="5">
    <location>
        <begin position="23"/>
        <end position="494"/>
    </location>
</feature>
<name>A0A4D5S2X2_IXOSC</name>
<accession>A0A4D5S2X2</accession>
<dbReference type="InterPro" id="IPR029070">
    <property type="entry name" value="Chitinase_insertion_sf"/>
</dbReference>
<dbReference type="EMBL" id="GHJT01010041">
    <property type="protein sequence ID" value="MOY44012.1"/>
    <property type="molecule type" value="Transcribed_RNA"/>
</dbReference>
<evidence type="ECO:0000313" key="7">
    <source>
        <dbReference type="EMBL" id="MOY44012.1"/>
    </source>
</evidence>
<comment type="similarity">
    <text evidence="1">Belongs to the glycosyl hydrolase 18 family. Chitinase class II subfamily.</text>
</comment>
<dbReference type="Gene3D" id="3.10.50.10">
    <property type="match status" value="1"/>
</dbReference>
<dbReference type="Gene3D" id="2.170.140.10">
    <property type="entry name" value="Chitin binding domain"/>
    <property type="match status" value="1"/>
</dbReference>
<evidence type="ECO:0000256" key="5">
    <source>
        <dbReference type="SAM" id="SignalP"/>
    </source>
</evidence>
<dbReference type="PANTHER" id="PTHR11177:SF360">
    <property type="entry name" value="CHITINASE 4-RELATED"/>
    <property type="match status" value="1"/>
</dbReference>
<dbReference type="SMART" id="SM00636">
    <property type="entry name" value="Glyco_18"/>
    <property type="match status" value="1"/>
</dbReference>
<dbReference type="AlphaFoldDB" id="A0A4D5S2X2"/>
<dbReference type="InterPro" id="IPR002557">
    <property type="entry name" value="Chitin-bd_dom"/>
</dbReference>
<evidence type="ECO:0000256" key="3">
    <source>
        <dbReference type="ARBA" id="ARBA00023157"/>
    </source>
</evidence>
<dbReference type="GO" id="GO:0005576">
    <property type="term" value="C:extracellular region"/>
    <property type="evidence" value="ECO:0007669"/>
    <property type="project" value="InterPro"/>
</dbReference>
<protein>
    <submittedName>
        <fullName evidence="7">Putative chitinase</fullName>
    </submittedName>
</protein>
<dbReference type="PROSITE" id="PS51910">
    <property type="entry name" value="GH18_2"/>
    <property type="match status" value="1"/>
</dbReference>
<dbReference type="FunFam" id="3.10.50.10:FF:000001">
    <property type="entry name" value="Chitinase 3-like 1"/>
    <property type="match status" value="1"/>
</dbReference>
<dbReference type="InterPro" id="IPR050314">
    <property type="entry name" value="Glycosyl_Hydrlase_18"/>
</dbReference>
<reference evidence="7" key="1">
    <citation type="submission" date="2019-04" db="EMBL/GenBank/DDBJ databases">
        <title>An insight into the mialome of Ixodes scapularis.</title>
        <authorList>
            <person name="Ribeiro J.M."/>
            <person name="Mather T.N."/>
            <person name="Karim S."/>
        </authorList>
    </citation>
    <scope>NUCLEOTIDE SEQUENCE</scope>
</reference>
<dbReference type="Pfam" id="PF00704">
    <property type="entry name" value="Glyco_hydro_18"/>
    <property type="match status" value="1"/>
</dbReference>
<dbReference type="VEuPathDB" id="VectorBase:ISCW003950"/>
<dbReference type="VEuPathDB" id="VectorBase:ISCP_033940"/>
<evidence type="ECO:0000256" key="1">
    <source>
        <dbReference type="ARBA" id="ARBA00009121"/>
    </source>
</evidence>
<keyword evidence="3" id="KW-1015">Disulfide bond</keyword>
<keyword evidence="2" id="KW-0147">Chitin-binding</keyword>